<dbReference type="EMBL" id="CP019646">
    <property type="protein sequence ID" value="AQQ72143.1"/>
    <property type="molecule type" value="Genomic_DNA"/>
</dbReference>
<dbReference type="GO" id="GO:0051287">
    <property type="term" value="F:NAD binding"/>
    <property type="evidence" value="ECO:0007669"/>
    <property type="project" value="UniProtKB-UniRule"/>
</dbReference>
<name>A0A1R7T615_9BACT</name>
<comment type="similarity">
    <text evidence="2 9">Belongs to the D-isomer specific 2-hydroxyacid dehydrogenase family.</text>
</comment>
<dbReference type="SUPFAM" id="SSF52283">
    <property type="entry name" value="Formate/glycerate dehydrogenase catalytic domain-like"/>
    <property type="match status" value="1"/>
</dbReference>
<feature type="domain" description="D-isomer specific 2-hydroxyacid dehydrogenase NAD-binding" evidence="11">
    <location>
        <begin position="107"/>
        <end position="282"/>
    </location>
</feature>
<dbReference type="Gene3D" id="3.30.70.260">
    <property type="match status" value="1"/>
</dbReference>
<keyword evidence="7 9" id="KW-0520">NAD</keyword>
<dbReference type="InterPro" id="IPR006140">
    <property type="entry name" value="D-isomer_DH_NAD-bd"/>
</dbReference>
<dbReference type="PANTHER" id="PTHR42789:SF1">
    <property type="entry name" value="D-ISOMER SPECIFIC 2-HYDROXYACID DEHYDROGENASE FAMILY PROTEIN (AFU_ORTHOLOGUE AFUA_6G10090)"/>
    <property type="match status" value="1"/>
</dbReference>
<comment type="pathway">
    <text evidence="1 9">Amino-acid biosynthesis; L-serine biosynthesis; L-serine from 3-phospho-D-glycerate: step 1/3.</text>
</comment>
<dbReference type="KEGG" id="pbas:SMSP2_02524"/>
<dbReference type="SUPFAM" id="SSF143548">
    <property type="entry name" value="Serine metabolism enzymes domain"/>
    <property type="match status" value="1"/>
</dbReference>
<dbReference type="Gene3D" id="3.30.1330.90">
    <property type="entry name" value="D-3-phosphoglycerate dehydrogenase, domain 3"/>
    <property type="match status" value="1"/>
</dbReference>
<evidence type="ECO:0000256" key="7">
    <source>
        <dbReference type="ARBA" id="ARBA00023027"/>
    </source>
</evidence>
<dbReference type="SUPFAM" id="SSF55021">
    <property type="entry name" value="ACT-like"/>
    <property type="match status" value="1"/>
</dbReference>
<evidence type="ECO:0000259" key="12">
    <source>
        <dbReference type="Pfam" id="PF19304"/>
    </source>
</evidence>
<dbReference type="GO" id="GO:0006564">
    <property type="term" value="P:L-serine biosynthetic process"/>
    <property type="evidence" value="ECO:0007669"/>
    <property type="project" value="UniProtKB-UniRule"/>
</dbReference>
<sequence length="528" mass="55622">MYKILISDKLAQEGVDILNSIDGVEPVVNTGLSEDELCEIIGEYDGLIIRSATTVSEKVLAAATKLKAVARAGVGVDNINIPEATRKGVIVMNTPGGNTTSAAEHTMALMLSLSRNVVPACNSLKAGAWDRKKYTGNQLCGKTLGVIGMGRIGMSVVKMALGFDMKIMGYDPFAVPEKAKEMGVQVVTDLNEIYKTADYISLHIPRNEQTTNMIGAEQFKMMKPTARIVNCARGGIINEPDLYAALEAGEIAGAALDVFPKEPPTETGFTKHDNCLVTPHLGASTEEAQIEVAVEAAQIIADAIKGGPIRNALNAPAVGAATPKVVTGYAELAQKIGRLMAATIVGPVKSVQVDYRGSIAEKDISAVTTAFSIGLLQANLDVPVNIVNVGLLAKERGITIDELKNADSKDIASSFTAQVATDKGTRSITGTVYSEGVARIVSIDGYMVEFSPEGPVMVIFNDDKPGVIGSVGTVCGQHGVNICTMGVGQKTDGTAVLAVSLDKKPGEEAIAQMKKLDFVNELYTCDLC</sequence>
<keyword evidence="6 9" id="KW-0560">Oxidoreductase</keyword>
<dbReference type="InterPro" id="IPR050857">
    <property type="entry name" value="D-2-hydroxyacid_DH"/>
</dbReference>
<evidence type="ECO:0000256" key="1">
    <source>
        <dbReference type="ARBA" id="ARBA00005216"/>
    </source>
</evidence>
<dbReference type="InterPro" id="IPR006139">
    <property type="entry name" value="D-isomer_2_OHA_DH_cat_dom"/>
</dbReference>
<dbReference type="NCBIfam" id="TIGR01327">
    <property type="entry name" value="PGDH"/>
    <property type="match status" value="1"/>
</dbReference>
<dbReference type="Pfam" id="PF02826">
    <property type="entry name" value="2-Hacid_dh_C"/>
    <property type="match status" value="1"/>
</dbReference>
<feature type="domain" description="D-isomer specific 2-hydroxyacid dehydrogenase catalytic" evidence="10">
    <location>
        <begin position="4"/>
        <end position="314"/>
    </location>
</feature>
<dbReference type="InterPro" id="IPR045626">
    <property type="entry name" value="PGDH_ASB_dom"/>
</dbReference>
<dbReference type="InterPro" id="IPR029752">
    <property type="entry name" value="D-isomer_DH_CS1"/>
</dbReference>
<dbReference type="FunFam" id="3.40.50.720:FF:000021">
    <property type="entry name" value="D-3-phosphoglycerate dehydrogenase"/>
    <property type="match status" value="1"/>
</dbReference>
<evidence type="ECO:0000259" key="11">
    <source>
        <dbReference type="Pfam" id="PF02826"/>
    </source>
</evidence>
<evidence type="ECO:0000256" key="4">
    <source>
        <dbReference type="ARBA" id="ARBA00021582"/>
    </source>
</evidence>
<dbReference type="InterPro" id="IPR029009">
    <property type="entry name" value="ASB_dom_sf"/>
</dbReference>
<dbReference type="InterPro" id="IPR036291">
    <property type="entry name" value="NAD(P)-bd_dom_sf"/>
</dbReference>
<dbReference type="AlphaFoldDB" id="A0A1R7T615"/>
<dbReference type="UniPathway" id="UPA00135">
    <property type="reaction ID" value="UER00196"/>
</dbReference>
<keyword evidence="5 9" id="KW-0028">Amino-acid biosynthesis</keyword>
<dbReference type="PANTHER" id="PTHR42789">
    <property type="entry name" value="D-ISOMER SPECIFIC 2-HYDROXYACID DEHYDROGENASE FAMILY PROTEIN (AFU_ORTHOLOGUE AFUA_6G10090)"/>
    <property type="match status" value="1"/>
</dbReference>
<proteinExistence type="inferred from homology"/>
<protein>
    <recommendedName>
        <fullName evidence="4 9">D-3-phosphoglycerate dehydrogenase</fullName>
        <ecNumber evidence="3 9">1.1.1.95</ecNumber>
    </recommendedName>
</protein>
<dbReference type="PROSITE" id="PS00065">
    <property type="entry name" value="D_2_HYDROXYACID_DH_1"/>
    <property type="match status" value="1"/>
</dbReference>
<dbReference type="Pfam" id="PF00389">
    <property type="entry name" value="2-Hacid_dh"/>
    <property type="match status" value="1"/>
</dbReference>
<dbReference type="PROSITE" id="PS00671">
    <property type="entry name" value="D_2_HYDROXYACID_DH_3"/>
    <property type="match status" value="1"/>
</dbReference>
<dbReference type="GO" id="GO:0004617">
    <property type="term" value="F:phosphoglycerate dehydrogenase activity"/>
    <property type="evidence" value="ECO:0007669"/>
    <property type="project" value="UniProtKB-UniRule"/>
</dbReference>
<dbReference type="EC" id="1.1.1.95" evidence="3 9"/>
<dbReference type="Pfam" id="PF19304">
    <property type="entry name" value="PGDH_inter"/>
    <property type="match status" value="1"/>
</dbReference>
<evidence type="ECO:0000256" key="2">
    <source>
        <dbReference type="ARBA" id="ARBA00005854"/>
    </source>
</evidence>
<evidence type="ECO:0000313" key="14">
    <source>
        <dbReference type="Proteomes" id="UP000188181"/>
    </source>
</evidence>
<dbReference type="OrthoDB" id="277029at2"/>
<evidence type="ECO:0000256" key="8">
    <source>
        <dbReference type="ARBA" id="ARBA00048731"/>
    </source>
</evidence>
<gene>
    <name evidence="13" type="primary">serA_2</name>
    <name evidence="13" type="ORF">SMSP2_02524</name>
</gene>
<evidence type="ECO:0000259" key="10">
    <source>
        <dbReference type="Pfam" id="PF00389"/>
    </source>
</evidence>
<evidence type="ECO:0000256" key="3">
    <source>
        <dbReference type="ARBA" id="ARBA00013143"/>
    </source>
</evidence>
<dbReference type="InterPro" id="IPR029753">
    <property type="entry name" value="D-isomer_DH_CS"/>
</dbReference>
<evidence type="ECO:0000256" key="6">
    <source>
        <dbReference type="ARBA" id="ARBA00023002"/>
    </source>
</evidence>
<keyword evidence="14" id="KW-1185">Reference proteome</keyword>
<evidence type="ECO:0000256" key="5">
    <source>
        <dbReference type="ARBA" id="ARBA00022605"/>
    </source>
</evidence>
<dbReference type="Gene3D" id="3.40.50.720">
    <property type="entry name" value="NAD(P)-binding Rossmann-like Domain"/>
    <property type="match status" value="2"/>
</dbReference>
<organism evidence="13 14">
    <name type="scientific">Limihaloglobus sulfuriphilus</name>
    <dbReference type="NCBI Taxonomy" id="1851148"/>
    <lineage>
        <taxon>Bacteria</taxon>
        <taxon>Pseudomonadati</taxon>
        <taxon>Planctomycetota</taxon>
        <taxon>Phycisphaerae</taxon>
        <taxon>Sedimentisphaerales</taxon>
        <taxon>Sedimentisphaeraceae</taxon>
        <taxon>Limihaloglobus</taxon>
    </lineage>
</organism>
<dbReference type="RefSeq" id="WP_146684366.1">
    <property type="nucleotide sequence ID" value="NZ_CP019646.1"/>
</dbReference>
<evidence type="ECO:0000256" key="9">
    <source>
        <dbReference type="RuleBase" id="RU363003"/>
    </source>
</evidence>
<dbReference type="SUPFAM" id="SSF51735">
    <property type="entry name" value="NAD(P)-binding Rossmann-fold domains"/>
    <property type="match status" value="1"/>
</dbReference>
<dbReference type="STRING" id="1851148.SMSP2_02524"/>
<feature type="domain" description="D-3-phosphoglycerate dehydrogenase ASB" evidence="12">
    <location>
        <begin position="327"/>
        <end position="443"/>
    </location>
</feature>
<dbReference type="InterPro" id="IPR045865">
    <property type="entry name" value="ACT-like_dom_sf"/>
</dbReference>
<evidence type="ECO:0000313" key="13">
    <source>
        <dbReference type="EMBL" id="AQQ72143.1"/>
    </source>
</evidence>
<dbReference type="CDD" id="cd12173">
    <property type="entry name" value="PGDH_4"/>
    <property type="match status" value="1"/>
</dbReference>
<accession>A0A1R7T615</accession>
<dbReference type="Proteomes" id="UP000188181">
    <property type="component" value="Chromosome"/>
</dbReference>
<reference evidence="14" key="1">
    <citation type="submission" date="2017-02" db="EMBL/GenBank/DDBJ databases">
        <title>Comparative genomics and description of representatives of a novel lineage of planctomycetes thriving in anoxic sediments.</title>
        <authorList>
            <person name="Spring S."/>
            <person name="Bunk B."/>
            <person name="Sproer C."/>
        </authorList>
    </citation>
    <scope>NUCLEOTIDE SEQUENCE [LARGE SCALE GENOMIC DNA]</scope>
    <source>
        <strain evidence="14">SM-Chi-D1</strain>
    </source>
</reference>
<keyword evidence="9" id="KW-0718">Serine biosynthesis</keyword>
<dbReference type="InterPro" id="IPR006236">
    <property type="entry name" value="PGDH"/>
</dbReference>
<comment type="catalytic activity">
    <reaction evidence="8 9">
        <text>(2R)-3-phosphoglycerate + NAD(+) = 3-phosphooxypyruvate + NADH + H(+)</text>
        <dbReference type="Rhea" id="RHEA:12641"/>
        <dbReference type="ChEBI" id="CHEBI:15378"/>
        <dbReference type="ChEBI" id="CHEBI:18110"/>
        <dbReference type="ChEBI" id="CHEBI:57540"/>
        <dbReference type="ChEBI" id="CHEBI:57945"/>
        <dbReference type="ChEBI" id="CHEBI:58272"/>
        <dbReference type="EC" id="1.1.1.95"/>
    </reaction>
</comment>